<organism evidence="2 3">
    <name type="scientific">Lecanosticta acicola</name>
    <dbReference type="NCBI Taxonomy" id="111012"/>
    <lineage>
        <taxon>Eukaryota</taxon>
        <taxon>Fungi</taxon>
        <taxon>Dikarya</taxon>
        <taxon>Ascomycota</taxon>
        <taxon>Pezizomycotina</taxon>
        <taxon>Dothideomycetes</taxon>
        <taxon>Dothideomycetidae</taxon>
        <taxon>Mycosphaerellales</taxon>
        <taxon>Mycosphaerellaceae</taxon>
        <taxon>Lecanosticta</taxon>
    </lineage>
</organism>
<protein>
    <submittedName>
        <fullName evidence="2">Uncharacterized protein</fullName>
    </submittedName>
</protein>
<feature type="chain" id="PRO_5042598112" evidence="1">
    <location>
        <begin position="19"/>
        <end position="199"/>
    </location>
</feature>
<gene>
    <name evidence="2" type="ORF">LECACI_7A009816</name>
</gene>
<reference evidence="2" key="1">
    <citation type="submission" date="2023-11" db="EMBL/GenBank/DDBJ databases">
        <authorList>
            <person name="Alioto T."/>
            <person name="Alioto T."/>
            <person name="Gomez Garrido J."/>
        </authorList>
    </citation>
    <scope>NUCLEOTIDE SEQUENCE</scope>
</reference>
<sequence length="199" mass="21370">MFSSPGLALTALLAVASAFPTTTTTINSTLETRDVSTINLHVYNNCPFPKAFAIYQIAQPAYEMIQKSSPITLEPKTNHILPASFYDLGMRLSGHAEWGTARQWNAQALFEFGYAVVGGKKGTAYNLSVMKGSDENIGVGVYPIANGQGSGTCHSKTCFPWDCPLNQGWTDPAQVKVGSPADDGCYTGAKTDFKVVFCP</sequence>
<keyword evidence="1" id="KW-0732">Signal</keyword>
<comment type="caution">
    <text evidence="2">The sequence shown here is derived from an EMBL/GenBank/DDBJ whole genome shotgun (WGS) entry which is preliminary data.</text>
</comment>
<evidence type="ECO:0000256" key="1">
    <source>
        <dbReference type="SAM" id="SignalP"/>
    </source>
</evidence>
<dbReference type="EMBL" id="CAVMBE010000129">
    <property type="protein sequence ID" value="CAK4034658.1"/>
    <property type="molecule type" value="Genomic_DNA"/>
</dbReference>
<evidence type="ECO:0000313" key="2">
    <source>
        <dbReference type="EMBL" id="CAK4034658.1"/>
    </source>
</evidence>
<dbReference type="AlphaFoldDB" id="A0AAI9EFM4"/>
<feature type="signal peptide" evidence="1">
    <location>
        <begin position="1"/>
        <end position="18"/>
    </location>
</feature>
<keyword evidence="3" id="KW-1185">Reference proteome</keyword>
<dbReference type="Proteomes" id="UP001296104">
    <property type="component" value="Unassembled WGS sequence"/>
</dbReference>
<proteinExistence type="predicted"/>
<name>A0AAI9EFM4_9PEZI</name>
<evidence type="ECO:0000313" key="3">
    <source>
        <dbReference type="Proteomes" id="UP001296104"/>
    </source>
</evidence>
<accession>A0AAI9EFM4</accession>